<dbReference type="EMBL" id="JAEDAQ010000002">
    <property type="protein sequence ID" value="MBH9580137.1"/>
    <property type="molecule type" value="Genomic_DNA"/>
</dbReference>
<keyword evidence="2" id="KW-1185">Reference proteome</keyword>
<evidence type="ECO:0000313" key="1">
    <source>
        <dbReference type="EMBL" id="MBH9580137.1"/>
    </source>
</evidence>
<evidence type="ECO:0000313" key="2">
    <source>
        <dbReference type="Proteomes" id="UP000597038"/>
    </source>
</evidence>
<accession>A0ABS0QMJ7</accession>
<name>A0ABS0QMJ7_9STAP</name>
<comment type="caution">
    <text evidence="1">The sequence shown here is derived from an EMBL/GenBank/DDBJ whole genome shotgun (WGS) entry which is preliminary data.</text>
</comment>
<reference evidence="1 2" key="1">
    <citation type="submission" date="2020-12" db="EMBL/GenBank/DDBJ databases">
        <title>Genomic analysis of Staphylococcus felis from a cat with skin infection.</title>
        <authorList>
            <person name="Aslantas O."/>
            <person name="Keskin O."/>
            <person name="Buyukaltay K."/>
            <person name="Gullu Yucetepe A."/>
        </authorList>
    </citation>
    <scope>NUCLEOTIDE SEQUENCE [LARGE SCALE GENOMIC DNA]</scope>
    <source>
        <strain evidence="1 2">HARRANVET</strain>
    </source>
</reference>
<dbReference type="RefSeq" id="WP_158701925.1">
    <property type="nucleotide sequence ID" value="NZ_CP027770.1"/>
</dbReference>
<dbReference type="Proteomes" id="UP000597038">
    <property type="component" value="Unassembled WGS sequence"/>
</dbReference>
<sequence length="52" mass="6199">MKDIFYESNVKMMILFFEAGMDPKHFVEKGAIEEHVYQQYKQLYFRGFEGGA</sequence>
<proteinExistence type="predicted"/>
<organism evidence="1 2">
    <name type="scientific">Staphylococcus felis</name>
    <dbReference type="NCBI Taxonomy" id="46127"/>
    <lineage>
        <taxon>Bacteria</taxon>
        <taxon>Bacillati</taxon>
        <taxon>Bacillota</taxon>
        <taxon>Bacilli</taxon>
        <taxon>Bacillales</taxon>
        <taxon>Staphylococcaceae</taxon>
        <taxon>Staphylococcus</taxon>
    </lineage>
</organism>
<dbReference type="GeneID" id="48058931"/>
<gene>
    <name evidence="1" type="ORF">I9026_01960</name>
</gene>
<protein>
    <submittedName>
        <fullName evidence="1">Uncharacterized protein</fullName>
    </submittedName>
</protein>